<accession>A0A3R7IBW8</accession>
<name>A0A3R7IBW8_9EURO</name>
<keyword evidence="6 9" id="KW-1133">Transmembrane helix</keyword>
<feature type="transmembrane region" description="Helical" evidence="9">
    <location>
        <begin position="253"/>
        <end position="275"/>
    </location>
</feature>
<evidence type="ECO:0000256" key="6">
    <source>
        <dbReference type="ARBA" id="ARBA00022989"/>
    </source>
</evidence>
<dbReference type="UniPathway" id="UPA00196"/>
<evidence type="ECO:0000256" key="4">
    <source>
        <dbReference type="ARBA" id="ARBA00022692"/>
    </source>
</evidence>
<evidence type="ECO:0000256" key="7">
    <source>
        <dbReference type="ARBA" id="ARBA00023136"/>
    </source>
</evidence>
<dbReference type="EMBL" id="NIDN02000187">
    <property type="protein sequence ID" value="RLL94734.1"/>
    <property type="molecule type" value="Genomic_DNA"/>
</dbReference>
<feature type="compositionally biased region" description="Basic and acidic residues" evidence="8">
    <location>
        <begin position="111"/>
        <end position="122"/>
    </location>
</feature>
<dbReference type="AlphaFoldDB" id="A0A3R7IBW8"/>
<feature type="transmembrane region" description="Helical" evidence="9">
    <location>
        <begin position="183"/>
        <end position="200"/>
    </location>
</feature>
<evidence type="ECO:0000313" key="11">
    <source>
        <dbReference type="Proteomes" id="UP000215289"/>
    </source>
</evidence>
<dbReference type="GO" id="GO:0005789">
    <property type="term" value="C:endoplasmic reticulum membrane"/>
    <property type="evidence" value="ECO:0007669"/>
    <property type="project" value="UniProtKB-SubCell"/>
</dbReference>
<evidence type="ECO:0000256" key="3">
    <source>
        <dbReference type="ARBA" id="ARBA00022502"/>
    </source>
</evidence>
<evidence type="ECO:0000313" key="10">
    <source>
        <dbReference type="EMBL" id="RLL94734.1"/>
    </source>
</evidence>
<feature type="region of interest" description="Disordered" evidence="8">
    <location>
        <begin position="1"/>
        <end position="23"/>
    </location>
</feature>
<comment type="pathway">
    <text evidence="2">Glycolipid biosynthesis; glycosylphosphatidylinositol-anchor biosynthesis.</text>
</comment>
<feature type="transmembrane region" description="Helical" evidence="9">
    <location>
        <begin position="149"/>
        <end position="171"/>
    </location>
</feature>
<feature type="region of interest" description="Disordered" evidence="8">
    <location>
        <begin position="99"/>
        <end position="136"/>
    </location>
</feature>
<sequence>MTSAPPSPHRAANAASTAPVPPPAMKPAPPVNILPTQLARTYSFVHPAALLAILAARFDALVANPVAEMLNTLPFLALLQVTYVMVCLPPAGSVLASKPGEALPSSPVGEGEDKDKEREKRKLPLRAGKLSRRKNQAQSAGLSAKLTPALLSLTLTFLLATPVLAILLVLFGAPLTTHNAETVLCAAHMALLASTALIYVHGVDGAVWREVWAFARPADAVWGGALGTALGAWFGAVPIPLDWDRPWQAFPITILTGAYIGFAVGSVVCRSSWLFGKWLEFMPPPEEDEAREKKME</sequence>
<evidence type="ECO:0000256" key="9">
    <source>
        <dbReference type="SAM" id="Phobius"/>
    </source>
</evidence>
<reference evidence="10 11" key="1">
    <citation type="submission" date="2018-08" db="EMBL/GenBank/DDBJ databases">
        <title>Draft genome sequences of two Aspergillus turcosus clinical strains isolated from bronchoalveolar lavage fluid: one azole-susceptible and the other azole-resistant.</title>
        <authorList>
            <person name="Parent-Michaud M."/>
            <person name="Dufresne P.J."/>
            <person name="Fournier E."/>
            <person name="Martineau C."/>
            <person name="Moreira S."/>
            <person name="Perkins V."/>
            <person name="De Repentigny L."/>
            <person name="Dufresne S.F."/>
        </authorList>
    </citation>
    <scope>NUCLEOTIDE SEQUENCE [LARGE SCALE GENOMIC DNA]</scope>
    <source>
        <strain evidence="10">HMR AF 1038</strain>
    </source>
</reference>
<organism evidence="10 11">
    <name type="scientific">Aspergillus turcosus</name>
    <dbReference type="NCBI Taxonomy" id="1245748"/>
    <lineage>
        <taxon>Eukaryota</taxon>
        <taxon>Fungi</taxon>
        <taxon>Dikarya</taxon>
        <taxon>Ascomycota</taxon>
        <taxon>Pezizomycotina</taxon>
        <taxon>Eurotiomycetes</taxon>
        <taxon>Eurotiomycetidae</taxon>
        <taxon>Eurotiales</taxon>
        <taxon>Aspergillaceae</taxon>
        <taxon>Aspergillus</taxon>
        <taxon>Aspergillus subgen. Fumigati</taxon>
    </lineage>
</organism>
<keyword evidence="3" id="KW-0337">GPI-anchor biosynthesis</keyword>
<evidence type="ECO:0000256" key="1">
    <source>
        <dbReference type="ARBA" id="ARBA00004477"/>
    </source>
</evidence>
<dbReference type="InterPro" id="IPR009580">
    <property type="entry name" value="GPI_biosynthesis_protein_Pig-F"/>
</dbReference>
<evidence type="ECO:0000256" key="5">
    <source>
        <dbReference type="ARBA" id="ARBA00022824"/>
    </source>
</evidence>
<keyword evidence="4 9" id="KW-0812">Transmembrane</keyword>
<dbReference type="Proteomes" id="UP000215289">
    <property type="component" value="Unassembled WGS sequence"/>
</dbReference>
<protein>
    <submittedName>
        <fullName evidence="10">Glycosylphosphatidylinositol (GPI) anchor assembly protein</fullName>
    </submittedName>
</protein>
<feature type="transmembrane region" description="Helical" evidence="9">
    <location>
        <begin position="220"/>
        <end position="241"/>
    </location>
</feature>
<feature type="compositionally biased region" description="Basic residues" evidence="8">
    <location>
        <begin position="123"/>
        <end position="135"/>
    </location>
</feature>
<keyword evidence="7 9" id="KW-0472">Membrane</keyword>
<keyword evidence="11" id="KW-1185">Reference proteome</keyword>
<proteinExistence type="predicted"/>
<evidence type="ECO:0000256" key="8">
    <source>
        <dbReference type="SAM" id="MobiDB-lite"/>
    </source>
</evidence>
<evidence type="ECO:0000256" key="2">
    <source>
        <dbReference type="ARBA" id="ARBA00004687"/>
    </source>
</evidence>
<comment type="subcellular location">
    <subcellularLocation>
        <location evidence="1">Endoplasmic reticulum membrane</location>
        <topology evidence="1">Multi-pass membrane protein</topology>
    </subcellularLocation>
</comment>
<gene>
    <name evidence="10" type="primary">GPI11</name>
    <name evidence="10" type="ORF">CFD26_101269</name>
</gene>
<dbReference type="GO" id="GO:0006506">
    <property type="term" value="P:GPI anchor biosynthetic process"/>
    <property type="evidence" value="ECO:0007669"/>
    <property type="project" value="UniProtKB-UniPathway"/>
</dbReference>
<keyword evidence="5" id="KW-0256">Endoplasmic reticulum</keyword>
<comment type="caution">
    <text evidence="10">The sequence shown here is derived from an EMBL/GenBank/DDBJ whole genome shotgun (WGS) entry which is preliminary data.</text>
</comment>
<dbReference type="OrthoDB" id="17366at2759"/>
<dbReference type="Pfam" id="PF06699">
    <property type="entry name" value="PIG-F"/>
    <property type="match status" value="1"/>
</dbReference>
<dbReference type="STRING" id="1245748.A0A3R7IBW8"/>